<evidence type="ECO:0008006" key="3">
    <source>
        <dbReference type="Google" id="ProtNLM"/>
    </source>
</evidence>
<dbReference type="SUPFAM" id="SSF53649">
    <property type="entry name" value="Alkaline phosphatase-like"/>
    <property type="match status" value="1"/>
</dbReference>
<keyword evidence="2" id="KW-1185">Reference proteome</keyword>
<dbReference type="PANTHER" id="PTHR43737:SF1">
    <property type="entry name" value="DUF1501 DOMAIN-CONTAINING PROTEIN"/>
    <property type="match status" value="1"/>
</dbReference>
<dbReference type="Proteomes" id="UP000464178">
    <property type="component" value="Chromosome"/>
</dbReference>
<proteinExistence type="predicted"/>
<dbReference type="InterPro" id="IPR010869">
    <property type="entry name" value="DUF1501"/>
</dbReference>
<accession>A0A6P2CPZ0</accession>
<dbReference type="InterPro" id="IPR017850">
    <property type="entry name" value="Alkaline_phosphatase_core_sf"/>
</dbReference>
<gene>
    <name evidence="1" type="ORF">SOIL9_66260</name>
</gene>
<dbReference type="Pfam" id="PF07394">
    <property type="entry name" value="DUF1501"/>
    <property type="match status" value="1"/>
</dbReference>
<protein>
    <recommendedName>
        <fullName evidence="3">DUF1501 domain-containing protein</fullName>
    </recommendedName>
</protein>
<dbReference type="EMBL" id="LR593886">
    <property type="protein sequence ID" value="VTR91088.1"/>
    <property type="molecule type" value="Genomic_DNA"/>
</dbReference>
<dbReference type="KEGG" id="gms:SOIL9_66260"/>
<dbReference type="Gene3D" id="3.40.720.10">
    <property type="entry name" value="Alkaline Phosphatase, subunit A"/>
    <property type="match status" value="1"/>
</dbReference>
<evidence type="ECO:0000313" key="1">
    <source>
        <dbReference type="EMBL" id="VTR91088.1"/>
    </source>
</evidence>
<organism evidence="1 2">
    <name type="scientific">Gemmata massiliana</name>
    <dbReference type="NCBI Taxonomy" id="1210884"/>
    <lineage>
        <taxon>Bacteria</taxon>
        <taxon>Pseudomonadati</taxon>
        <taxon>Planctomycetota</taxon>
        <taxon>Planctomycetia</taxon>
        <taxon>Gemmatales</taxon>
        <taxon>Gemmataceae</taxon>
        <taxon>Gemmata</taxon>
    </lineage>
</organism>
<dbReference type="PANTHER" id="PTHR43737">
    <property type="entry name" value="BLL7424 PROTEIN"/>
    <property type="match status" value="1"/>
</dbReference>
<name>A0A6P2CPZ0_9BACT</name>
<sequence length="430" mass="46176">MQLAAAGVAVGTQGGWFNRFAEAAAADPKRKRSCILLWMPGGPSQIDTFDPKPGEETGGPFKAIETAVPGIKIAEHLPLVAKQMKHLAVVRSMSTKEGDHGRAAYLLRTGRLPQELLQYPTLGALVSKELGDPKAELPNYVSIGGRRGLSDGGYSSGYLGPDYAPLLVGDSPDEPYTRRPGLRDLAVADIKPAVESSRANDRVKLLEGLNADFAPGREGTATASIQSAYERGLRLVNGSASAAFHLDDEPEKLRSTYGKNPFGQGCLIARRLVERSVPFVEVTLSGGFMGSWDTHARNFDRVKALCDILDPAWAALVADLKDRGLLDTTTIVWMGEFGRTPRINGNLGRDHYPNAWNVVLGGGGIKCGQVIGRTSKDGSTVEERPADVPDLLATICKAVGVDYEKQHLSNIGRPIRIVDKSAKPLTEVLS</sequence>
<dbReference type="AlphaFoldDB" id="A0A6P2CPZ0"/>
<reference evidence="1 2" key="1">
    <citation type="submission" date="2019-05" db="EMBL/GenBank/DDBJ databases">
        <authorList>
            <consortium name="Science for Life Laboratories"/>
        </authorList>
    </citation>
    <scope>NUCLEOTIDE SEQUENCE [LARGE SCALE GENOMIC DNA]</scope>
    <source>
        <strain evidence="1">Soil9</strain>
    </source>
</reference>
<evidence type="ECO:0000313" key="2">
    <source>
        <dbReference type="Proteomes" id="UP000464178"/>
    </source>
</evidence>